<dbReference type="OrthoDB" id="398435at2"/>
<dbReference type="PANTHER" id="PTHR30408:SF12">
    <property type="entry name" value="TYPE I RESTRICTION ENZYME MJAVIII SPECIFICITY SUBUNIT"/>
    <property type="match status" value="1"/>
</dbReference>
<evidence type="ECO:0000256" key="3">
    <source>
        <dbReference type="ARBA" id="ARBA00023125"/>
    </source>
</evidence>
<dbReference type="RefSeq" id="WP_015046599.1">
    <property type="nucleotide sequence ID" value="NC_018868.3"/>
</dbReference>
<evidence type="ECO:0000313" key="6">
    <source>
        <dbReference type="Proteomes" id="UP000000466"/>
    </source>
</evidence>
<evidence type="ECO:0000259" key="4">
    <source>
        <dbReference type="Pfam" id="PF01420"/>
    </source>
</evidence>
<dbReference type="HOGENOM" id="CLU_021095_10_5_6"/>
<keyword evidence="6" id="KW-1185">Reference proteome</keyword>
<sequence length="386" mass="44309">MLADKNTGNAVTLRFSEVAKQCKESVDREDNPFERYVEGGHMDTDCLNISRWGIFGNDYVGPAFHRIFRKGQILYGSRRTYLRKVAEANFDGITANTTFVIEPKKNENFEPGLLKYLMLSEKFTQHSISVSKGSTNPYINWKDIGCFTFKCLDVHKQKNYLSILDKNEEVYSKALQVFSSVQELKRVLIAKLFAPETLKSDGARLVKLKNHMEIQSGQVDPTVSPYKEMSHIAPDNIEKGTGRLLGFQSAEKDCISSGKYLFGPEHVLYSKIRPNLRKVCFPRFEGVCSADVYPIKGCNGLATDYLFYLLQTEHFHRYAEGVSMRSGFPKINRDDLGAYSFFIPSEFEQDRVFRLLSQIDYQLDVLNQKLQIPFELRRKILSKLVF</sequence>
<dbReference type="STRING" id="1117647.M5M_06155"/>
<name>K4KHD8_SIMAS</name>
<gene>
    <name evidence="5" type="ordered locus">M5M_06155</name>
</gene>
<keyword evidence="3" id="KW-0238">DNA-binding</keyword>
<dbReference type="eggNOG" id="COG0732">
    <property type="taxonomic scope" value="Bacteria"/>
</dbReference>
<dbReference type="InterPro" id="IPR044946">
    <property type="entry name" value="Restrct_endonuc_typeI_TRD_sf"/>
</dbReference>
<organism evidence="5 6">
    <name type="scientific">Simiduia agarivorans (strain DSM 21679 / JCM 13881 / BCRC 17597 / SA1)</name>
    <dbReference type="NCBI Taxonomy" id="1117647"/>
    <lineage>
        <taxon>Bacteria</taxon>
        <taxon>Pseudomonadati</taxon>
        <taxon>Pseudomonadota</taxon>
        <taxon>Gammaproteobacteria</taxon>
        <taxon>Cellvibrionales</taxon>
        <taxon>Cellvibrionaceae</taxon>
        <taxon>Simiduia</taxon>
    </lineage>
</organism>
<accession>K4KHD8</accession>
<evidence type="ECO:0000256" key="2">
    <source>
        <dbReference type="ARBA" id="ARBA00022747"/>
    </source>
</evidence>
<dbReference type="PANTHER" id="PTHR30408">
    <property type="entry name" value="TYPE-1 RESTRICTION ENZYME ECOKI SPECIFICITY PROTEIN"/>
    <property type="match status" value="1"/>
</dbReference>
<dbReference type="CDD" id="cd16961">
    <property type="entry name" value="RMtype1_S_TRD-CR_like"/>
    <property type="match status" value="1"/>
</dbReference>
<dbReference type="EMBL" id="CP003746">
    <property type="protein sequence ID" value="AFU98426.1"/>
    <property type="molecule type" value="Genomic_DNA"/>
</dbReference>
<dbReference type="InterPro" id="IPR052021">
    <property type="entry name" value="Type-I_RS_S_subunit"/>
</dbReference>
<evidence type="ECO:0000256" key="1">
    <source>
        <dbReference type="ARBA" id="ARBA00010923"/>
    </source>
</evidence>
<dbReference type="Pfam" id="PF01420">
    <property type="entry name" value="Methylase_S"/>
    <property type="match status" value="1"/>
</dbReference>
<proteinExistence type="inferred from homology"/>
<dbReference type="SUPFAM" id="SSF116734">
    <property type="entry name" value="DNA methylase specificity domain"/>
    <property type="match status" value="2"/>
</dbReference>
<dbReference type="KEGG" id="saga:M5M_06155"/>
<dbReference type="Gene3D" id="3.90.220.20">
    <property type="entry name" value="DNA methylase specificity domains"/>
    <property type="match status" value="2"/>
</dbReference>
<comment type="similarity">
    <text evidence="1">Belongs to the type-I restriction system S methylase family.</text>
</comment>
<feature type="domain" description="Type I restriction modification DNA specificity" evidence="4">
    <location>
        <begin position="286"/>
        <end position="371"/>
    </location>
</feature>
<protein>
    <submittedName>
        <fullName evidence="5">Restriction modification system</fullName>
    </submittedName>
</protein>
<keyword evidence="2" id="KW-0680">Restriction system</keyword>
<dbReference type="Proteomes" id="UP000000466">
    <property type="component" value="Chromosome"/>
</dbReference>
<evidence type="ECO:0000313" key="5">
    <source>
        <dbReference type="EMBL" id="AFU98426.1"/>
    </source>
</evidence>
<dbReference type="AlphaFoldDB" id="K4KHD8"/>
<dbReference type="InterPro" id="IPR000055">
    <property type="entry name" value="Restrct_endonuc_typeI_TRD"/>
</dbReference>
<dbReference type="REBASE" id="55401">
    <property type="entry name" value="S.Sag1ORF6160P"/>
</dbReference>
<reference evidence="5 6" key="1">
    <citation type="journal article" date="2013" name="Genome Announc.">
        <title>Complete genome sequence of Simiduia agarivorans SA1(T), a marine bacterium able to degrade a variety of polysaccharides.</title>
        <authorList>
            <person name="Lin S.Y."/>
            <person name="Shieh W.Y."/>
            <person name="Chen J.S."/>
            <person name="Tang S.L."/>
        </authorList>
    </citation>
    <scope>NUCLEOTIDE SEQUENCE [LARGE SCALE GENOMIC DNA]</scope>
    <source>
        <strain evidence="6">DSM 21679 / JCM 13881 / BCRC 17597 / SA1</strain>
    </source>
</reference>
<dbReference type="GO" id="GO:0009307">
    <property type="term" value="P:DNA restriction-modification system"/>
    <property type="evidence" value="ECO:0007669"/>
    <property type="project" value="UniProtKB-KW"/>
</dbReference>
<dbReference type="GO" id="GO:0003677">
    <property type="term" value="F:DNA binding"/>
    <property type="evidence" value="ECO:0007669"/>
    <property type="project" value="UniProtKB-KW"/>
</dbReference>